<gene>
    <name evidence="5" type="ORF">FAK_38480</name>
</gene>
<dbReference type="EMBL" id="AP028679">
    <property type="protein sequence ID" value="BEQ16782.1"/>
    <property type="molecule type" value="Genomic_DNA"/>
</dbReference>
<evidence type="ECO:0000313" key="5">
    <source>
        <dbReference type="EMBL" id="BEQ16782.1"/>
    </source>
</evidence>
<dbReference type="Proteomes" id="UP001366166">
    <property type="component" value="Chromosome"/>
</dbReference>
<keyword evidence="6" id="KW-1185">Reference proteome</keyword>
<evidence type="ECO:0000256" key="1">
    <source>
        <dbReference type="ARBA" id="ARBA00022612"/>
    </source>
</evidence>
<dbReference type="GO" id="GO:0008233">
    <property type="term" value="F:peptidase activity"/>
    <property type="evidence" value="ECO:0007669"/>
    <property type="project" value="UniProtKB-KW"/>
</dbReference>
<reference evidence="6" key="1">
    <citation type="journal article" date="2023" name="Arch. Microbiol.">
        <title>Desulfoferula mesophilus gen. nov. sp. nov., a mesophilic sulfate-reducing bacterium isolated from a brackish lake sediment.</title>
        <authorList>
            <person name="Watanabe T."/>
            <person name="Yabe T."/>
            <person name="Tsuji J.M."/>
            <person name="Fukui M."/>
        </authorList>
    </citation>
    <scope>NUCLEOTIDE SEQUENCE [LARGE SCALE GENOMIC DNA]</scope>
    <source>
        <strain evidence="6">12FAK</strain>
    </source>
</reference>
<dbReference type="KEGG" id="dmp:FAK_38480"/>
<sequence>MKLVHKVMDFEVGQADEAARTFWAVASSPTVDRQGDLIEPAGWDFANFLKNPVIPWSHDYASPPVARALAVKVENGRLLFKAQFPTAEEYAFADTIYRLYKGGYLRAFSVGFAPLESEAATHKLGGRTISGTRYTRQELYEISCVTLPANPEALVALGLGGPRPNPSPAAPFTPSPARTPGAPGAVHPLAARALAQAALGELIAARLRYHLGLLN</sequence>
<dbReference type="InterPro" id="IPR054613">
    <property type="entry name" value="Peptidase_S78_dom"/>
</dbReference>
<feature type="domain" description="Prohead serine protease" evidence="4">
    <location>
        <begin position="56"/>
        <end position="156"/>
    </location>
</feature>
<dbReference type="GO" id="GO:0006508">
    <property type="term" value="P:proteolysis"/>
    <property type="evidence" value="ECO:0007669"/>
    <property type="project" value="UniProtKB-KW"/>
</dbReference>
<keyword evidence="3" id="KW-0378">Hydrolase</keyword>
<proteinExistence type="predicted"/>
<name>A0AAU9F5A2_9BACT</name>
<protein>
    <recommendedName>
        <fullName evidence="4">Prohead serine protease domain-containing protein</fullName>
    </recommendedName>
</protein>
<evidence type="ECO:0000313" key="6">
    <source>
        <dbReference type="Proteomes" id="UP001366166"/>
    </source>
</evidence>
<evidence type="ECO:0000256" key="3">
    <source>
        <dbReference type="ARBA" id="ARBA00022801"/>
    </source>
</evidence>
<keyword evidence="1" id="KW-1188">Viral release from host cell</keyword>
<organism evidence="5 6">
    <name type="scientific">Desulfoferula mesophila</name>
    <dbReference type="NCBI Taxonomy" id="3058419"/>
    <lineage>
        <taxon>Bacteria</taxon>
        <taxon>Pseudomonadati</taxon>
        <taxon>Thermodesulfobacteriota</taxon>
        <taxon>Desulfarculia</taxon>
        <taxon>Desulfarculales</taxon>
        <taxon>Desulfarculaceae</taxon>
        <taxon>Desulfoferula</taxon>
    </lineage>
</organism>
<evidence type="ECO:0000256" key="2">
    <source>
        <dbReference type="ARBA" id="ARBA00022670"/>
    </source>
</evidence>
<keyword evidence="2" id="KW-0645">Protease</keyword>
<dbReference type="RefSeq" id="WP_338603109.1">
    <property type="nucleotide sequence ID" value="NZ_AP028679.1"/>
</dbReference>
<evidence type="ECO:0000259" key="4">
    <source>
        <dbReference type="Pfam" id="PF04586"/>
    </source>
</evidence>
<accession>A0AAU9F5A2</accession>
<dbReference type="Pfam" id="PF04586">
    <property type="entry name" value="Peptidase_S78"/>
    <property type="match status" value="1"/>
</dbReference>
<dbReference type="AlphaFoldDB" id="A0AAU9F5A2"/>